<dbReference type="InterPro" id="IPR011055">
    <property type="entry name" value="Dup_hybrid_motif"/>
</dbReference>
<feature type="coiled-coil region" evidence="2">
    <location>
        <begin position="30"/>
        <end position="57"/>
    </location>
</feature>
<dbReference type="PANTHER" id="PTHR21666:SF289">
    <property type="entry name" value="L-ALA--D-GLU ENDOPEPTIDASE"/>
    <property type="match status" value="1"/>
</dbReference>
<evidence type="ECO:0000313" key="4">
    <source>
        <dbReference type="EMBL" id="BDD07952.1"/>
    </source>
</evidence>
<gene>
    <name evidence="4" type="ORF">FUAX_03840</name>
</gene>
<name>A0AAU9CM28_9BACT</name>
<dbReference type="InterPro" id="IPR016047">
    <property type="entry name" value="M23ase_b-sheet_dom"/>
</dbReference>
<evidence type="ECO:0000313" key="5">
    <source>
        <dbReference type="Proteomes" id="UP001348817"/>
    </source>
</evidence>
<organism evidence="4 5">
    <name type="scientific">Fulvitalea axinellae</name>
    <dbReference type="NCBI Taxonomy" id="1182444"/>
    <lineage>
        <taxon>Bacteria</taxon>
        <taxon>Pseudomonadati</taxon>
        <taxon>Bacteroidota</taxon>
        <taxon>Cytophagia</taxon>
        <taxon>Cytophagales</taxon>
        <taxon>Persicobacteraceae</taxon>
        <taxon>Fulvitalea</taxon>
    </lineage>
</organism>
<feature type="coiled-coil region" evidence="2">
    <location>
        <begin position="86"/>
        <end position="113"/>
    </location>
</feature>
<keyword evidence="2" id="KW-0175">Coiled coil</keyword>
<keyword evidence="5" id="KW-1185">Reference proteome</keyword>
<evidence type="ECO:0000259" key="3">
    <source>
        <dbReference type="Pfam" id="PF01551"/>
    </source>
</evidence>
<dbReference type="SUPFAM" id="SSF51261">
    <property type="entry name" value="Duplicated hybrid motif"/>
    <property type="match status" value="1"/>
</dbReference>
<dbReference type="PANTHER" id="PTHR21666">
    <property type="entry name" value="PEPTIDASE-RELATED"/>
    <property type="match status" value="1"/>
</dbReference>
<feature type="coiled-coil region" evidence="2">
    <location>
        <begin position="210"/>
        <end position="244"/>
    </location>
</feature>
<dbReference type="EMBL" id="AP025314">
    <property type="protein sequence ID" value="BDD07952.1"/>
    <property type="molecule type" value="Genomic_DNA"/>
</dbReference>
<dbReference type="RefSeq" id="WP_338393244.1">
    <property type="nucleotide sequence ID" value="NZ_AP025314.1"/>
</dbReference>
<dbReference type="Gene3D" id="2.70.70.10">
    <property type="entry name" value="Glucose Permease (Domain IIA)"/>
    <property type="match status" value="1"/>
</dbReference>
<feature type="domain" description="M23ase beta-sheet core" evidence="3">
    <location>
        <begin position="303"/>
        <end position="395"/>
    </location>
</feature>
<dbReference type="Proteomes" id="UP001348817">
    <property type="component" value="Chromosome"/>
</dbReference>
<evidence type="ECO:0000256" key="1">
    <source>
        <dbReference type="ARBA" id="ARBA00022729"/>
    </source>
</evidence>
<sequence length="402" mass="46230">MTASRNKAGYVRYFFVFFLLVVSQTYAQRRSDLERQKSRINRRIKEASAILKETESQKRISMGQLTALNRKVEAHGELVAFLRKEMRVLSGEIESKQQVIVALENDLQNLKQEYAGMVYSTQKSAGRNQRLAFLFSAESFRDFFIRVDYLKQYAEARNKQIEAISAVKQDLEGQRMEVKQTLEEKTVLFAKEEQERKSLVALRLKQKGLLQKLSRKEKDLKKDLKKYKRDKNKLERLIAEVVRKEVARAKKAKVSKKNATVAVVGKDFSGLRKRLPWPVKSGFLSSRFGKHPHPVLKNIVVRNQGVDIQTSGDEEVRSVHSGVVKSIAMVPGAMKNVVIIQHGDYFTVYAKLKEVRVKSGDRVNGNQTIGVVSTDKTGKSEVQFQVWNNQKNLNPEDWLRRR</sequence>
<dbReference type="GO" id="GO:0004222">
    <property type="term" value="F:metalloendopeptidase activity"/>
    <property type="evidence" value="ECO:0007669"/>
    <property type="project" value="TreeGrafter"/>
</dbReference>
<dbReference type="KEGG" id="fax:FUAX_03840"/>
<keyword evidence="1" id="KW-0732">Signal</keyword>
<reference evidence="4 5" key="1">
    <citation type="submission" date="2021-12" db="EMBL/GenBank/DDBJ databases">
        <title>Genome sequencing of bacteria with rrn-lacking chromosome and rrn-plasmid.</title>
        <authorList>
            <person name="Anda M."/>
            <person name="Iwasaki W."/>
        </authorList>
    </citation>
    <scope>NUCLEOTIDE SEQUENCE [LARGE SCALE GENOMIC DNA]</scope>
    <source>
        <strain evidence="4 5">DSM 100852</strain>
    </source>
</reference>
<accession>A0AAU9CM28</accession>
<proteinExistence type="predicted"/>
<dbReference type="InterPro" id="IPR050570">
    <property type="entry name" value="Cell_wall_metabolism_enzyme"/>
</dbReference>
<dbReference type="CDD" id="cd12797">
    <property type="entry name" value="M23_peptidase"/>
    <property type="match status" value="1"/>
</dbReference>
<dbReference type="Pfam" id="PF01551">
    <property type="entry name" value="Peptidase_M23"/>
    <property type="match status" value="1"/>
</dbReference>
<protein>
    <submittedName>
        <fullName evidence="4">Peptidase M23</fullName>
    </submittedName>
</protein>
<dbReference type="AlphaFoldDB" id="A0AAU9CM28"/>
<dbReference type="Gene3D" id="6.10.250.3150">
    <property type="match status" value="1"/>
</dbReference>
<evidence type="ECO:0000256" key="2">
    <source>
        <dbReference type="SAM" id="Coils"/>
    </source>
</evidence>